<protein>
    <submittedName>
        <fullName evidence="2">Protein TSC21</fullName>
    </submittedName>
</protein>
<proteinExistence type="predicted"/>
<dbReference type="AlphaFoldDB" id="G5AQW9"/>
<dbReference type="PANTHER" id="PTHR36882:SF1">
    <property type="entry name" value="TESTIS-EXPRESSED SEQUENCE 37 PROTEIN"/>
    <property type="match status" value="1"/>
</dbReference>
<dbReference type="Pfam" id="PF15217">
    <property type="entry name" value="TSC21"/>
    <property type="match status" value="1"/>
</dbReference>
<evidence type="ECO:0000313" key="2">
    <source>
        <dbReference type="EMBL" id="EHA99429.1"/>
    </source>
</evidence>
<evidence type="ECO:0000256" key="1">
    <source>
        <dbReference type="SAM" id="MobiDB-lite"/>
    </source>
</evidence>
<dbReference type="GO" id="GO:0005737">
    <property type="term" value="C:cytoplasm"/>
    <property type="evidence" value="ECO:0007669"/>
    <property type="project" value="TreeGrafter"/>
</dbReference>
<dbReference type="PANTHER" id="PTHR36882">
    <property type="entry name" value="TESTIS-EXPRESSED SEQUENCE 37 PROTEIN"/>
    <property type="match status" value="1"/>
</dbReference>
<accession>G5AQW9</accession>
<reference evidence="2 3" key="1">
    <citation type="journal article" date="2011" name="Nature">
        <title>Genome sequencing reveals insights into physiology and longevity of the naked mole rat.</title>
        <authorList>
            <person name="Kim E.B."/>
            <person name="Fang X."/>
            <person name="Fushan A.A."/>
            <person name="Huang Z."/>
            <person name="Lobanov A.V."/>
            <person name="Han L."/>
            <person name="Marino S.M."/>
            <person name="Sun X."/>
            <person name="Turanov A.A."/>
            <person name="Yang P."/>
            <person name="Yim S.H."/>
            <person name="Zhao X."/>
            <person name="Kasaikina M.V."/>
            <person name="Stoletzki N."/>
            <person name="Peng C."/>
            <person name="Polak P."/>
            <person name="Xiong Z."/>
            <person name="Kiezun A."/>
            <person name="Zhu Y."/>
            <person name="Chen Y."/>
            <person name="Kryukov G.V."/>
            <person name="Zhang Q."/>
            <person name="Peshkin L."/>
            <person name="Yang L."/>
            <person name="Bronson R.T."/>
            <person name="Buffenstein R."/>
            <person name="Wang B."/>
            <person name="Han C."/>
            <person name="Li Q."/>
            <person name="Chen L."/>
            <person name="Zhao W."/>
            <person name="Sunyaev S.R."/>
            <person name="Park T.J."/>
            <person name="Zhang G."/>
            <person name="Wang J."/>
            <person name="Gladyshev V.N."/>
        </authorList>
    </citation>
    <scope>NUCLEOTIDE SEQUENCE [LARGE SCALE GENOMIC DNA]</scope>
</reference>
<gene>
    <name evidence="2" type="ORF">GW7_05940</name>
</gene>
<dbReference type="STRING" id="10181.G5AQW9"/>
<feature type="compositionally biased region" description="Basic and acidic residues" evidence="1">
    <location>
        <begin position="66"/>
        <end position="79"/>
    </location>
</feature>
<sequence length="134" mass="14741">MNTSPHPGTITARMQQAKAKDISLGPVDLDIYQSSHVVDYKPYGKQKYSTATLQEQAKLDAQLQKEEFHRPVPDPRPKLADGYPAFKRPHMTARDLGLPGFFPTQDPVASMEDMGPFSSTCPSGYPASLALHLA</sequence>
<name>G5AQW9_HETGA</name>
<dbReference type="Proteomes" id="UP000006813">
    <property type="component" value="Unassembled WGS sequence"/>
</dbReference>
<dbReference type="InterPro" id="IPR029361">
    <property type="entry name" value="SPMIP9"/>
</dbReference>
<organism evidence="2 3">
    <name type="scientific">Heterocephalus glaber</name>
    <name type="common">Naked mole rat</name>
    <dbReference type="NCBI Taxonomy" id="10181"/>
    <lineage>
        <taxon>Eukaryota</taxon>
        <taxon>Metazoa</taxon>
        <taxon>Chordata</taxon>
        <taxon>Craniata</taxon>
        <taxon>Vertebrata</taxon>
        <taxon>Euteleostomi</taxon>
        <taxon>Mammalia</taxon>
        <taxon>Eutheria</taxon>
        <taxon>Euarchontoglires</taxon>
        <taxon>Glires</taxon>
        <taxon>Rodentia</taxon>
        <taxon>Hystricomorpha</taxon>
        <taxon>Bathyergidae</taxon>
        <taxon>Heterocephalus</taxon>
    </lineage>
</organism>
<feature type="region of interest" description="Disordered" evidence="1">
    <location>
        <begin position="66"/>
        <end position="85"/>
    </location>
</feature>
<evidence type="ECO:0000313" key="3">
    <source>
        <dbReference type="Proteomes" id="UP000006813"/>
    </source>
</evidence>
<dbReference type="EMBL" id="JH166510">
    <property type="protein sequence ID" value="EHA99429.1"/>
    <property type="molecule type" value="Genomic_DNA"/>
</dbReference>
<dbReference type="InParanoid" id="G5AQW9"/>
<dbReference type="FunCoup" id="G5AQW9">
    <property type="interactions" value="139"/>
</dbReference>